<feature type="region of interest" description="Disordered" evidence="2">
    <location>
        <begin position="337"/>
        <end position="423"/>
    </location>
</feature>
<keyword evidence="6" id="KW-1185">Reference proteome</keyword>
<dbReference type="Pfam" id="PF13257">
    <property type="entry name" value="DUF4048"/>
    <property type="match status" value="1"/>
</dbReference>
<evidence type="ECO:0000256" key="1">
    <source>
        <dbReference type="SAM" id="Coils"/>
    </source>
</evidence>
<feature type="region of interest" description="Disordered" evidence="2">
    <location>
        <begin position="1"/>
        <end position="99"/>
    </location>
</feature>
<name>A0A545VTS2_9HYPO</name>
<comment type="caution">
    <text evidence="5">The sequence shown here is derived from an EMBL/GenBank/DDBJ whole genome shotgun (WGS) entry which is preliminary data.</text>
</comment>
<dbReference type="EMBL" id="SPUK01000012">
    <property type="protein sequence ID" value="TQV93542.1"/>
    <property type="molecule type" value="Genomic_DNA"/>
</dbReference>
<accession>A0A545VTS2</accession>
<keyword evidence="3" id="KW-1133">Transmembrane helix</keyword>
<evidence type="ECO:0000313" key="6">
    <source>
        <dbReference type="Proteomes" id="UP000315783"/>
    </source>
</evidence>
<evidence type="ECO:0000256" key="2">
    <source>
        <dbReference type="SAM" id="MobiDB-lite"/>
    </source>
</evidence>
<feature type="compositionally biased region" description="Basic and acidic residues" evidence="2">
    <location>
        <begin position="1"/>
        <end position="13"/>
    </location>
</feature>
<dbReference type="InterPro" id="IPR025122">
    <property type="entry name" value="DUF4048"/>
</dbReference>
<feature type="compositionally biased region" description="Polar residues" evidence="2">
    <location>
        <begin position="379"/>
        <end position="395"/>
    </location>
</feature>
<dbReference type="Pfam" id="PF13826">
    <property type="entry name" value="Monooxy_af470-like"/>
    <property type="match status" value="1"/>
</dbReference>
<feature type="region of interest" description="Disordered" evidence="2">
    <location>
        <begin position="282"/>
        <end position="307"/>
    </location>
</feature>
<feature type="compositionally biased region" description="Basic residues" evidence="2">
    <location>
        <begin position="349"/>
        <end position="360"/>
    </location>
</feature>
<feature type="compositionally biased region" description="Polar residues" evidence="2">
    <location>
        <begin position="441"/>
        <end position="458"/>
    </location>
</feature>
<feature type="compositionally biased region" description="Basic and acidic residues" evidence="2">
    <location>
        <begin position="403"/>
        <end position="415"/>
    </location>
</feature>
<evidence type="ECO:0000313" key="5">
    <source>
        <dbReference type="EMBL" id="TQV93542.1"/>
    </source>
</evidence>
<feature type="region of interest" description="Disordered" evidence="2">
    <location>
        <begin position="441"/>
        <end position="465"/>
    </location>
</feature>
<feature type="compositionally biased region" description="Polar residues" evidence="2">
    <location>
        <begin position="50"/>
        <end position="62"/>
    </location>
</feature>
<reference evidence="5 6" key="1">
    <citation type="journal article" date="2019" name="Appl. Microbiol. Biotechnol.">
        <title>Genome sequence of Isaria javanica and comparative genome analysis insights into family S53 peptidase evolution in fungal entomopathogens.</title>
        <authorList>
            <person name="Lin R."/>
            <person name="Zhang X."/>
            <person name="Xin B."/>
            <person name="Zou M."/>
            <person name="Gao Y."/>
            <person name="Qin F."/>
            <person name="Hu Q."/>
            <person name="Xie B."/>
            <person name="Cheng X."/>
        </authorList>
    </citation>
    <scope>NUCLEOTIDE SEQUENCE [LARGE SCALE GENOMIC DNA]</scope>
    <source>
        <strain evidence="5 6">IJ1G</strain>
    </source>
</reference>
<gene>
    <name evidence="5" type="ORF">IF1G_08120</name>
</gene>
<feature type="compositionally biased region" description="Basic and acidic residues" evidence="2">
    <location>
        <begin position="364"/>
        <end position="378"/>
    </location>
</feature>
<keyword evidence="3" id="KW-0472">Membrane</keyword>
<sequence length="855" mass="92656">MASNQEIRRRSSAADRTPWESILSPTPAMAISTTFSPAPDSVLAKDDEISQQNPTNGTIGKATSTESMPPPPRPFREMPPGRRFTHTRAHSMASSAPRHANRLSLTLPIAPASSVLPPPSAGLPATLSSKPPTPAQTPVIPVPEEANDFIIAIAAQERRVLELREELARAEAHLTSLKTQWTSKESMQKRSAEIQSQSLASPQCCPMADVSVSPTRQSIDLDRKKLWLQSQQNSPSTPTQSRRKIMRGGHARTLSLLSPAKPDAPFNFHEDKGSVESTIGQPLHERMVPPPGQAPALSKRATWQPRSQLQPSGVFPLVEDFKLGLRAFVEDIRQITVGDEPISGPPPATHRHSGPPRTRTRSPSARDRSATPTGHERTPSLSTRSRANASSNTIKQGPVLGGKADDVVSVSEKRKSTGKSKQFSWTPLGFETLDDNEWTNWDSPSSVKSSRWSGSTVHNGGLDDIEAIPERAEETATTPLKSKGSSQENVLRNTKLDELLPSMVNRLSPSNLKRTANHLMDEWEKSLTAPEIRDKENSNGQSIPAHAGADRAPLGLHPVRQRKHILTTLALVSHLILVAIIIGPPADTRAAAAPRISQQSRYGLDKVVRLPVFLVVGAVAQCALTLALPARWAVVPLLSYLAVSGVSVLLNLTTGGRHPPSVVPGRVAAQLPRAADGSFGAAPAEDQLVVFHIGAQFNHPLGPLCPGGPATGARFDRLVADLRARRAELGVLDVSAWRGLVDGSFTTTTLIYFRDLASLHAFAHEPMHREAWDWFAAQKLPHLGVYHETFLVPRNGYECVYLNCKPLLLGAGATRTTDPDTGAERWVNSLVSADTPALKTQYARMGRDRNGVVVE</sequence>
<dbReference type="InterPro" id="IPR025444">
    <property type="entry name" value="Monooxy_af470"/>
</dbReference>
<keyword evidence="3" id="KW-0812">Transmembrane</keyword>
<keyword evidence="1" id="KW-0175">Coiled coil</keyword>
<feature type="transmembrane region" description="Helical" evidence="3">
    <location>
        <begin position="565"/>
        <end position="586"/>
    </location>
</feature>
<evidence type="ECO:0000256" key="3">
    <source>
        <dbReference type="SAM" id="Phobius"/>
    </source>
</evidence>
<evidence type="ECO:0000259" key="4">
    <source>
        <dbReference type="Pfam" id="PF13257"/>
    </source>
</evidence>
<dbReference type="Proteomes" id="UP000315783">
    <property type="component" value="Unassembled WGS sequence"/>
</dbReference>
<protein>
    <recommendedName>
        <fullName evidence="4">DUF4048 domain-containing protein</fullName>
    </recommendedName>
</protein>
<proteinExistence type="predicted"/>
<organism evidence="5 6">
    <name type="scientific">Cordyceps javanica</name>
    <dbReference type="NCBI Taxonomy" id="43265"/>
    <lineage>
        <taxon>Eukaryota</taxon>
        <taxon>Fungi</taxon>
        <taxon>Dikarya</taxon>
        <taxon>Ascomycota</taxon>
        <taxon>Pezizomycotina</taxon>
        <taxon>Sordariomycetes</taxon>
        <taxon>Hypocreomycetidae</taxon>
        <taxon>Hypocreales</taxon>
        <taxon>Cordycipitaceae</taxon>
        <taxon>Cordyceps</taxon>
    </lineage>
</organism>
<feature type="transmembrane region" description="Helical" evidence="3">
    <location>
        <begin position="607"/>
        <end position="627"/>
    </location>
</feature>
<feature type="domain" description="DUF4048" evidence="4">
    <location>
        <begin position="320"/>
        <end position="396"/>
    </location>
</feature>
<feature type="coiled-coil region" evidence="1">
    <location>
        <begin position="153"/>
        <end position="180"/>
    </location>
</feature>
<dbReference type="AlphaFoldDB" id="A0A545VTS2"/>
<dbReference type="OrthoDB" id="4097086at2759"/>